<keyword evidence="2" id="KW-1185">Reference proteome</keyword>
<proteinExistence type="predicted"/>
<gene>
    <name evidence="1" type="primary">37</name>
    <name evidence="1" type="ORF">AVANI_37</name>
</gene>
<dbReference type="RefSeq" id="YP_009013132.1">
    <property type="nucleotide sequence ID" value="NC_023698.1"/>
</dbReference>
<sequence>MYTITWLKDTAERAISTAAEAVLASVGISAVDLLHLDWKATLSIAGGAALVSVLKSLVVGATPGGTPGSATPVVIGQAKSDELGT</sequence>
<evidence type="ECO:0000313" key="2">
    <source>
        <dbReference type="Proteomes" id="UP000006059"/>
    </source>
</evidence>
<name>I3WWS3_9CAUD</name>
<dbReference type="GeneID" id="18560861"/>
<accession>I3WWS3</accession>
<dbReference type="Proteomes" id="UP000006059">
    <property type="component" value="Segment"/>
</dbReference>
<dbReference type="EMBL" id="JQ809702">
    <property type="protein sequence ID" value="AFL47951.1"/>
    <property type="molecule type" value="Genomic_DNA"/>
</dbReference>
<protein>
    <submittedName>
        <fullName evidence="1">Membrane protein</fullName>
    </submittedName>
</protein>
<evidence type="ECO:0000313" key="1">
    <source>
        <dbReference type="EMBL" id="AFL47951.1"/>
    </source>
</evidence>
<dbReference type="KEGG" id="vg:18560861"/>
<reference evidence="2" key="1">
    <citation type="submission" date="2012-03" db="EMBL/GenBank/DDBJ databases">
        <authorList>
            <person name="Heaver S.L."/>
            <person name="Benson G.A."/>
            <person name="Campbell W.A."/>
            <person name="Carlisi E."/>
            <person name="DiCandia M.A."/>
            <person name="Killen C."/>
            <person name="Kornsey K.N."/>
            <person name="Landaverde I."/>
            <person name="Lessiak A.E."/>
            <person name="Patel K.H."/>
            <person name="Pierson A.T."/>
            <person name="Robinson J.D."/>
            <person name="Tighe M.R."/>
            <person name="Wilson L.A."/>
            <person name="Zeng M."/>
            <person name="Hayden K.J."/>
            <person name="Krukonis G.P."/>
            <person name="Delesalle V.A."/>
            <person name="Bradley K.W."/>
            <person name="Khaja R."/>
            <person name="Lewis M.F."/>
            <person name="Barker L.P."/>
            <person name="Asai D.J."/>
            <person name="Bowman C.A."/>
            <person name="Russell D.A."/>
            <person name="Pope W.H."/>
            <person name="Jacobs-Sera D."/>
            <person name="Hendrix R.W."/>
            <person name="Hatfull G.F."/>
        </authorList>
    </citation>
    <scope>NUCLEOTIDE SEQUENCE [LARGE SCALE GENOMIC DNA]</scope>
</reference>
<dbReference type="Pfam" id="PF16945">
    <property type="entry name" value="Phage_r1t_holin"/>
    <property type="match status" value="1"/>
</dbReference>
<dbReference type="OrthoDB" id="26392at10239"/>
<organism evidence="1 2">
    <name type="scientific">Mycobacterium phage Avani</name>
    <dbReference type="NCBI Taxonomy" id="2902841"/>
    <lineage>
        <taxon>Viruses</taxon>
        <taxon>Duplodnaviria</taxon>
        <taxon>Heunggongvirae</taxon>
        <taxon>Uroviricota</taxon>
        <taxon>Caudoviricetes</taxon>
        <taxon>Gracegardnervirinae</taxon>
        <taxon>Avanivirus</taxon>
        <taxon>Avanivirus avani</taxon>
    </lineage>
</organism>
<dbReference type="InterPro" id="IPR020109">
    <property type="entry name" value="Holin_r1t"/>
</dbReference>